<dbReference type="eggNOG" id="ENOG5033ZW9">
    <property type="taxonomic scope" value="Bacteria"/>
</dbReference>
<name>F4QRQ5_9CAUL</name>
<dbReference type="EMBL" id="GL883080">
    <property type="protein sequence ID" value="EGF89425.1"/>
    <property type="molecule type" value="Genomic_DNA"/>
</dbReference>
<dbReference type="Proteomes" id="UP000006512">
    <property type="component" value="Unassembled WGS sequence"/>
</dbReference>
<organism evidence="2 3">
    <name type="scientific">Asticcacaulis biprosthecium C19</name>
    <dbReference type="NCBI Taxonomy" id="715226"/>
    <lineage>
        <taxon>Bacteria</taxon>
        <taxon>Pseudomonadati</taxon>
        <taxon>Pseudomonadota</taxon>
        <taxon>Alphaproteobacteria</taxon>
        <taxon>Caulobacterales</taxon>
        <taxon>Caulobacteraceae</taxon>
        <taxon>Asticcacaulis</taxon>
    </lineage>
</organism>
<keyword evidence="3" id="KW-1185">Reference proteome</keyword>
<keyword evidence="1" id="KW-0472">Membrane</keyword>
<dbReference type="HOGENOM" id="CLU_1406228_0_0_5"/>
<feature type="transmembrane region" description="Helical" evidence="1">
    <location>
        <begin position="81"/>
        <end position="102"/>
    </location>
</feature>
<proteinExistence type="predicted"/>
<sequence>MITSLLSRFPLWVWWISAIALVAVSQFAQHELDALYKLSQFPVSFFEGQTSFDAAKVKSWYAILAERGTFGTYVWVQVFDYGYMLTVFAAFFTLMAAVYRSLPAKSWARGVAKAMIVIAPMAPLFDALENLVSLVMLADPLSFADWLVYPYSTFACLKFAIYGLTYLWAIAGVVIALVSAIIAVFRPRAQHVA</sequence>
<reference evidence="3" key="1">
    <citation type="submission" date="2011-03" db="EMBL/GenBank/DDBJ databases">
        <title>Draft genome sequence of Brevundimonas diminuta.</title>
        <authorList>
            <person name="Brown P.J.B."/>
            <person name="Buechlein A."/>
            <person name="Hemmerich C."/>
            <person name="Brun Y.V."/>
        </authorList>
    </citation>
    <scope>NUCLEOTIDE SEQUENCE [LARGE SCALE GENOMIC DNA]</scope>
    <source>
        <strain evidence="3">C19</strain>
    </source>
</reference>
<dbReference type="OrthoDB" id="5704138at2"/>
<feature type="transmembrane region" description="Helical" evidence="1">
    <location>
        <begin position="12"/>
        <end position="29"/>
    </location>
</feature>
<feature type="transmembrane region" description="Helical" evidence="1">
    <location>
        <begin position="159"/>
        <end position="185"/>
    </location>
</feature>
<feature type="transmembrane region" description="Helical" evidence="1">
    <location>
        <begin position="114"/>
        <end position="139"/>
    </location>
</feature>
<keyword evidence="1" id="KW-0812">Transmembrane</keyword>
<accession>F4QRQ5</accession>
<keyword evidence="1" id="KW-1133">Transmembrane helix</keyword>
<dbReference type="AlphaFoldDB" id="F4QRQ5"/>
<evidence type="ECO:0000313" key="2">
    <source>
        <dbReference type="EMBL" id="EGF89425.1"/>
    </source>
</evidence>
<evidence type="ECO:0000256" key="1">
    <source>
        <dbReference type="SAM" id="Phobius"/>
    </source>
</evidence>
<dbReference type="RefSeq" id="WP_006274620.1">
    <property type="nucleotide sequence ID" value="NZ_GL883080.1"/>
</dbReference>
<protein>
    <submittedName>
        <fullName evidence="2">Uncharacterized protein</fullName>
    </submittedName>
</protein>
<evidence type="ECO:0000313" key="3">
    <source>
        <dbReference type="Proteomes" id="UP000006512"/>
    </source>
</evidence>
<gene>
    <name evidence="2" type="ORF">ABI_38390</name>
</gene>
<dbReference type="STRING" id="715226.ABI_38390"/>